<organism evidence="2 3">
    <name type="scientific">Hymenobacter edaphi</name>
    <dbReference type="NCBI Taxonomy" id="2211146"/>
    <lineage>
        <taxon>Bacteria</taxon>
        <taxon>Pseudomonadati</taxon>
        <taxon>Bacteroidota</taxon>
        <taxon>Cytophagia</taxon>
        <taxon>Cytophagales</taxon>
        <taxon>Hymenobacteraceae</taxon>
        <taxon>Hymenobacter</taxon>
    </lineage>
</organism>
<gene>
    <name evidence="2" type="ORF">DLM85_21890</name>
</gene>
<dbReference type="Proteomes" id="UP000248553">
    <property type="component" value="Unassembled WGS sequence"/>
</dbReference>
<sequence length="125" mass="13193">MVAASRASLPPARQADHLGWFGGLIVGAGAIFGLTLVYILISQSGHLHQSITWSDHLAAATLALHAPLALWGLVGTVRAAWHRRFGRALGWLLLTAWVLLVLVGGSVAVGVLVIGTPYIDERPGM</sequence>
<evidence type="ECO:0000256" key="1">
    <source>
        <dbReference type="SAM" id="Phobius"/>
    </source>
</evidence>
<dbReference type="RefSeq" id="WP_111480317.1">
    <property type="nucleotide sequence ID" value="NZ_QHKM01000010.1"/>
</dbReference>
<comment type="caution">
    <text evidence="2">The sequence shown here is derived from an EMBL/GenBank/DDBJ whole genome shotgun (WGS) entry which is preliminary data.</text>
</comment>
<keyword evidence="3" id="KW-1185">Reference proteome</keyword>
<name>A0A328B758_9BACT</name>
<feature type="transmembrane region" description="Helical" evidence="1">
    <location>
        <begin position="53"/>
        <end position="74"/>
    </location>
</feature>
<feature type="transmembrane region" description="Helical" evidence="1">
    <location>
        <begin position="20"/>
        <end position="41"/>
    </location>
</feature>
<evidence type="ECO:0000313" key="3">
    <source>
        <dbReference type="Proteomes" id="UP000248553"/>
    </source>
</evidence>
<accession>A0A328B758</accession>
<keyword evidence="1" id="KW-1133">Transmembrane helix</keyword>
<keyword evidence="1" id="KW-0472">Membrane</keyword>
<feature type="transmembrane region" description="Helical" evidence="1">
    <location>
        <begin position="94"/>
        <end position="119"/>
    </location>
</feature>
<reference evidence="3" key="1">
    <citation type="submission" date="2018-05" db="EMBL/GenBank/DDBJ databases">
        <authorList>
            <person name="Nie L."/>
        </authorList>
    </citation>
    <scope>NUCLEOTIDE SEQUENCE [LARGE SCALE GENOMIC DNA]</scope>
    <source>
        <strain evidence="3">NL</strain>
    </source>
</reference>
<dbReference type="OrthoDB" id="885282at2"/>
<protein>
    <submittedName>
        <fullName evidence="2">Uncharacterized protein</fullName>
    </submittedName>
</protein>
<evidence type="ECO:0000313" key="2">
    <source>
        <dbReference type="EMBL" id="RAK63240.1"/>
    </source>
</evidence>
<keyword evidence="1" id="KW-0812">Transmembrane</keyword>
<proteinExistence type="predicted"/>
<dbReference type="EMBL" id="QHKM01000010">
    <property type="protein sequence ID" value="RAK63240.1"/>
    <property type="molecule type" value="Genomic_DNA"/>
</dbReference>
<dbReference type="AlphaFoldDB" id="A0A328B758"/>